<evidence type="ECO:0000313" key="5">
    <source>
        <dbReference type="Proteomes" id="UP001143330"/>
    </source>
</evidence>
<protein>
    <submittedName>
        <fullName evidence="4">GCN5 family acetyltransferase</fullName>
    </submittedName>
</protein>
<dbReference type="SUPFAM" id="SSF55729">
    <property type="entry name" value="Acyl-CoA N-acyltransferases (Nat)"/>
    <property type="match status" value="1"/>
</dbReference>
<reference evidence="4" key="2">
    <citation type="submission" date="2023-01" db="EMBL/GenBank/DDBJ databases">
        <authorList>
            <person name="Sun Q."/>
            <person name="Evtushenko L."/>
        </authorList>
    </citation>
    <scope>NUCLEOTIDE SEQUENCE</scope>
    <source>
        <strain evidence="4">VKM B-2789</strain>
    </source>
</reference>
<dbReference type="InterPro" id="IPR050832">
    <property type="entry name" value="Bact_Acetyltransf"/>
</dbReference>
<keyword evidence="1" id="KW-0808">Transferase</keyword>
<dbReference type="EMBL" id="BSFM01000017">
    <property type="protein sequence ID" value="GLK85987.1"/>
    <property type="molecule type" value="Genomic_DNA"/>
</dbReference>
<comment type="caution">
    <text evidence="4">The sequence shown here is derived from an EMBL/GenBank/DDBJ whole genome shotgun (WGS) entry which is preliminary data.</text>
</comment>
<sequence length="169" mass="17781">MSDSNTRPPAGLRPFLPSDTPALAAILSAAIFELTSEDYDPDQQEGWAAVVADEETLGKRLAGALTLVAERDGELVGFIALADNKHIDLLYVHPDVAGEGVAALLCDAIERLALARGATSLTSDASDTALGFFQKRGYVARQRNSVLRGAVWLGDTTVEKKLTGEGVGG</sequence>
<evidence type="ECO:0000313" key="4">
    <source>
        <dbReference type="EMBL" id="GLK85987.1"/>
    </source>
</evidence>
<dbReference type="CDD" id="cd04301">
    <property type="entry name" value="NAT_SF"/>
    <property type="match status" value="1"/>
</dbReference>
<dbReference type="RefSeq" id="WP_246546146.1">
    <property type="nucleotide sequence ID" value="NZ_BSFM01000017.1"/>
</dbReference>
<feature type="domain" description="N-acetyltransferase" evidence="3">
    <location>
        <begin position="18"/>
        <end position="165"/>
    </location>
</feature>
<keyword evidence="2" id="KW-0012">Acyltransferase</keyword>
<dbReference type="PANTHER" id="PTHR43877">
    <property type="entry name" value="AMINOALKYLPHOSPHONATE N-ACETYLTRANSFERASE-RELATED-RELATED"/>
    <property type="match status" value="1"/>
</dbReference>
<dbReference type="Proteomes" id="UP001143330">
    <property type="component" value="Unassembled WGS sequence"/>
</dbReference>
<organism evidence="4 5">
    <name type="scientific">Ancylobacter defluvii</name>
    <dbReference type="NCBI Taxonomy" id="1282440"/>
    <lineage>
        <taxon>Bacteria</taxon>
        <taxon>Pseudomonadati</taxon>
        <taxon>Pseudomonadota</taxon>
        <taxon>Alphaproteobacteria</taxon>
        <taxon>Hyphomicrobiales</taxon>
        <taxon>Xanthobacteraceae</taxon>
        <taxon>Ancylobacter</taxon>
    </lineage>
</organism>
<dbReference type="AlphaFoldDB" id="A0A9W6JZ85"/>
<keyword evidence="5" id="KW-1185">Reference proteome</keyword>
<dbReference type="InterPro" id="IPR016181">
    <property type="entry name" value="Acyl_CoA_acyltransferase"/>
</dbReference>
<dbReference type="GO" id="GO:0016747">
    <property type="term" value="F:acyltransferase activity, transferring groups other than amino-acyl groups"/>
    <property type="evidence" value="ECO:0007669"/>
    <property type="project" value="InterPro"/>
</dbReference>
<proteinExistence type="predicted"/>
<evidence type="ECO:0000259" key="3">
    <source>
        <dbReference type="PROSITE" id="PS51186"/>
    </source>
</evidence>
<accession>A0A9W6JZ85</accession>
<dbReference type="Pfam" id="PF13673">
    <property type="entry name" value="Acetyltransf_10"/>
    <property type="match status" value="1"/>
</dbReference>
<evidence type="ECO:0000256" key="1">
    <source>
        <dbReference type="ARBA" id="ARBA00022679"/>
    </source>
</evidence>
<gene>
    <name evidence="4" type="ORF">GCM10017653_40570</name>
</gene>
<evidence type="ECO:0000256" key="2">
    <source>
        <dbReference type="ARBA" id="ARBA00023315"/>
    </source>
</evidence>
<dbReference type="Gene3D" id="3.40.630.30">
    <property type="match status" value="1"/>
</dbReference>
<reference evidence="4" key="1">
    <citation type="journal article" date="2014" name="Int. J. Syst. Evol. Microbiol.">
        <title>Complete genome sequence of Corynebacterium casei LMG S-19264T (=DSM 44701T), isolated from a smear-ripened cheese.</title>
        <authorList>
            <consortium name="US DOE Joint Genome Institute (JGI-PGF)"/>
            <person name="Walter F."/>
            <person name="Albersmeier A."/>
            <person name="Kalinowski J."/>
            <person name="Ruckert C."/>
        </authorList>
    </citation>
    <scope>NUCLEOTIDE SEQUENCE</scope>
    <source>
        <strain evidence="4">VKM B-2789</strain>
    </source>
</reference>
<dbReference type="InterPro" id="IPR000182">
    <property type="entry name" value="GNAT_dom"/>
</dbReference>
<dbReference type="PROSITE" id="PS51186">
    <property type="entry name" value="GNAT"/>
    <property type="match status" value="1"/>
</dbReference>
<name>A0A9W6JZ85_9HYPH</name>